<dbReference type="RefSeq" id="XP_013319885.1">
    <property type="nucleotide sequence ID" value="XM_013464431.1"/>
</dbReference>
<organism evidence="2 3">
    <name type="scientific">Exophiala xenobiotica</name>
    <dbReference type="NCBI Taxonomy" id="348802"/>
    <lineage>
        <taxon>Eukaryota</taxon>
        <taxon>Fungi</taxon>
        <taxon>Dikarya</taxon>
        <taxon>Ascomycota</taxon>
        <taxon>Pezizomycotina</taxon>
        <taxon>Eurotiomycetes</taxon>
        <taxon>Chaetothyriomycetidae</taxon>
        <taxon>Chaetothyriales</taxon>
        <taxon>Herpotrichiellaceae</taxon>
        <taxon>Exophiala</taxon>
    </lineage>
</organism>
<keyword evidence="1" id="KW-0472">Membrane</keyword>
<sequence>MPTKLPVWPLNCISITNKRASKGRDGRFNTSADRELRKHANSTIDSVTIVESEEPQPVEQARQKKCTSIWLSATTLGLTACLFAVFGCVLAFLWLYNSRNDGFALITYNHYSWTYGPTAILIVVVALWRQIDYHCKAAIPWMNLQKQGVPGASSIFLDYISPLQIVSLWKSARNNDFLTVVTIIGFILLKLVTLASTGLLAEQPTTLTSSTISLQGITRLDGSLYNETQYIATSDSSLVYTAFGIMSKSLPLPEGTTSSLVYETFDLPPDFGEKSNRITAEVGALMPDFKCQPAEVSINPVPYGSDGSQTGDTMAIISPGCQLMGGAPPVFVLDANSVVCPQRQFRGNMVRVNCSSDALEQLPNWQLLTLAEVIYNQTFNSSNGTDSPSQNDDVDILSWSVGIKQTTSLLCQPSYKLGKLNTTYMSSPQGPIITAGKLMGSNKTLTGFHDEELASTFTAALIDAAVMFGDPSEDQMTEDFPNTMFKLMASVKGGRYDSLLDQDSMAQTAQSAFQHIAVQVVSRNLLQWENSTLQADLTSTEDRLQIDTVALWIMISGFATLLGLCLLILYMRPKRPLPPRSETMGAVAQIMTRSDQLQSLVRNTACLPEKEAVSALHEYSFSSQHGIDSHGSLAFTIYPFHNIDDASATSHDTPRIKQDDAQLWWKPLMVRRPILVTTLILPLAAIVALELLQRRSDSEAGILALSTSGRTQSTLAIRLIPALLMLIIAASFNSFDFNISVLAPFNSMRFRAVSAEQSIKSSLIDKLPPIALWNAAKHRQYAALCSSTAAIIGSLLTIVVSGLYTVESVPSTRQTALQAVDAFNTSWADSVTNDSSAAVLTSLTESLNLAYPAFTYDQLAFPAIPSPRNIDMTAAPQLLIKYPALRASMMCSSLDLDSFNVSASYVPQLESSSATVDAKIPLPKTCPFGGPGGNLSFVDLNYRVGFQQNTSYIGKLLDIHVGPYDAIQGSALGEASPTAQKDNPPGCPSLAMIYGFVDVHNTTRTSITTLACYQQMQSVQTTVLFGLPEMTILTSKPPIPDESTVELLPSSEAGDTTFPYRIQQHMDQSLSLFNQSRYPSANLADTPVDSFFQGVLFGQTPLPETALVGQDQADTMMKGINAFYRRYMAQAISNNMRVPNASAASIPSPTMHQGTILNASQTSRLVQHRDAKLALQILLGLMTLFGALAWQLSRLVDLVPYNPCTIFGRAALLAGSQLCQSGSDWEADDHQLPRSQQRRYKLDWWDDDVEHVEDNMDQRFVSRGDDREGLRMRKRYGIDMIDSAE</sequence>
<dbReference type="EMBL" id="KN847318">
    <property type="protein sequence ID" value="KIW59301.1"/>
    <property type="molecule type" value="Genomic_DNA"/>
</dbReference>
<dbReference type="STRING" id="348802.A0A0D2C382"/>
<feature type="transmembrane region" description="Helical" evidence="1">
    <location>
        <begin position="674"/>
        <end position="693"/>
    </location>
</feature>
<feature type="transmembrane region" description="Helical" evidence="1">
    <location>
        <begin position="108"/>
        <end position="128"/>
    </location>
</feature>
<dbReference type="PANTHER" id="PTHR37544:SF1">
    <property type="entry name" value="PHOSPHORIBOSYLAMINOIMIDAZOLE-SUCCINOCARBOXAMIDE SYNTHASE"/>
    <property type="match status" value="1"/>
</dbReference>
<dbReference type="Pfam" id="PF11915">
    <property type="entry name" value="DUF3433"/>
    <property type="match status" value="2"/>
</dbReference>
<feature type="transmembrane region" description="Helical" evidence="1">
    <location>
        <begin position="177"/>
        <end position="201"/>
    </location>
</feature>
<dbReference type="GeneID" id="25325664"/>
<dbReference type="OrthoDB" id="5332281at2759"/>
<evidence type="ECO:0000256" key="1">
    <source>
        <dbReference type="SAM" id="Phobius"/>
    </source>
</evidence>
<keyword evidence="1" id="KW-1133">Transmembrane helix</keyword>
<protein>
    <submittedName>
        <fullName evidence="2">Uncharacterized protein</fullName>
    </submittedName>
</protein>
<dbReference type="InterPro" id="IPR021840">
    <property type="entry name" value="DUF3433"/>
</dbReference>
<accession>A0A0D2C382</accession>
<gene>
    <name evidence="2" type="ORF">PV05_03756</name>
</gene>
<evidence type="ECO:0000313" key="3">
    <source>
        <dbReference type="Proteomes" id="UP000054342"/>
    </source>
</evidence>
<name>A0A0D2C382_9EURO</name>
<dbReference type="HOGENOM" id="CLU_003000_0_0_1"/>
<keyword evidence="1" id="KW-0812">Transmembrane</keyword>
<proteinExistence type="predicted"/>
<feature type="transmembrane region" description="Helical" evidence="1">
    <location>
        <begin position="549"/>
        <end position="570"/>
    </location>
</feature>
<reference evidence="2 3" key="1">
    <citation type="submission" date="2015-01" db="EMBL/GenBank/DDBJ databases">
        <title>The Genome Sequence of Exophiala xenobiotica CBS118157.</title>
        <authorList>
            <consortium name="The Broad Institute Genomics Platform"/>
            <person name="Cuomo C."/>
            <person name="de Hoog S."/>
            <person name="Gorbushina A."/>
            <person name="Stielow B."/>
            <person name="Teixiera M."/>
            <person name="Abouelleil A."/>
            <person name="Chapman S.B."/>
            <person name="Priest M."/>
            <person name="Young S.K."/>
            <person name="Wortman J."/>
            <person name="Nusbaum C."/>
            <person name="Birren B."/>
        </authorList>
    </citation>
    <scope>NUCLEOTIDE SEQUENCE [LARGE SCALE GENOMIC DNA]</scope>
    <source>
        <strain evidence="2 3">CBS 118157</strain>
    </source>
</reference>
<dbReference type="Proteomes" id="UP000054342">
    <property type="component" value="Unassembled WGS sequence"/>
</dbReference>
<feature type="transmembrane region" description="Helical" evidence="1">
    <location>
        <begin position="713"/>
        <end position="732"/>
    </location>
</feature>
<evidence type="ECO:0000313" key="2">
    <source>
        <dbReference type="EMBL" id="KIW59301.1"/>
    </source>
</evidence>
<feature type="transmembrane region" description="Helical" evidence="1">
    <location>
        <begin position="781"/>
        <end position="804"/>
    </location>
</feature>
<feature type="transmembrane region" description="Helical" evidence="1">
    <location>
        <begin position="69"/>
        <end position="96"/>
    </location>
</feature>
<keyword evidence="3" id="KW-1185">Reference proteome</keyword>
<dbReference type="PANTHER" id="PTHR37544">
    <property type="entry name" value="SPRAY-RELATED"/>
    <property type="match status" value="1"/>
</dbReference>